<keyword evidence="2" id="KW-1185">Reference proteome</keyword>
<reference evidence="1" key="2">
    <citation type="journal article" date="2023" name="IMA Fungus">
        <title>Comparative genomic study of the Penicillium genus elucidates a diverse pangenome and 15 lateral gene transfer events.</title>
        <authorList>
            <person name="Petersen C."/>
            <person name="Sorensen T."/>
            <person name="Nielsen M.R."/>
            <person name="Sondergaard T.E."/>
            <person name="Sorensen J.L."/>
            <person name="Fitzpatrick D.A."/>
            <person name="Frisvad J.C."/>
            <person name="Nielsen K.L."/>
        </authorList>
    </citation>
    <scope>NUCLEOTIDE SEQUENCE</scope>
    <source>
        <strain evidence="1">IBT 22155</strain>
    </source>
</reference>
<dbReference type="AlphaFoldDB" id="A0A9W9GT66"/>
<dbReference type="GeneID" id="81405563"/>
<name>A0A9W9GT66_9EURO</name>
<sequence>MRKRVEEVQLLLDAAREKEYWLCSGWTLQEGVLLHETDLIDGNGSTLPGADFWMSDQATVSDLTVPITKLAHELAIGYFIKTQGYEPDMGVPSPPAAYLLSEMPEGWLRRLFQVFMSSGFVGFWKRNPLGILSGKRSRKFRHDKDSCWALLGALGIDDIDVTYDKNVTMEEVKTRLLQALIDKYSWEMLMLPYPEFRLQDKEGPDTIERGFRWTDVADGVMLPVSMFAVEQQPPPHSFVQTWPTLSYTHDLRIKSSPGERIVLYSASPDGKAWFRHYRQDKDGLRIVSASEVTFDEDRLLSSAWLLPLHYINMKAGVLGRRCLVLVNLNHGTGNEPARAGFGGILDLKGVGEQRVFVDEIVLNSSP</sequence>
<reference evidence="1" key="1">
    <citation type="submission" date="2022-11" db="EMBL/GenBank/DDBJ databases">
        <authorList>
            <person name="Petersen C."/>
        </authorList>
    </citation>
    <scope>NUCLEOTIDE SEQUENCE</scope>
    <source>
        <strain evidence="1">IBT 22155</strain>
    </source>
</reference>
<dbReference type="OrthoDB" id="2157530at2759"/>
<proteinExistence type="predicted"/>
<protein>
    <submittedName>
        <fullName evidence="1">Uncharacterized protein</fullName>
    </submittedName>
</protein>
<dbReference type="EMBL" id="JAPQKL010000005">
    <property type="protein sequence ID" value="KAJ5129610.1"/>
    <property type="molecule type" value="Genomic_DNA"/>
</dbReference>
<evidence type="ECO:0000313" key="2">
    <source>
        <dbReference type="Proteomes" id="UP001149079"/>
    </source>
</evidence>
<dbReference type="Proteomes" id="UP001149079">
    <property type="component" value="Unassembled WGS sequence"/>
</dbReference>
<evidence type="ECO:0000313" key="1">
    <source>
        <dbReference type="EMBL" id="KAJ5129610.1"/>
    </source>
</evidence>
<organism evidence="1 2">
    <name type="scientific">Penicillium bovifimosum</name>
    <dbReference type="NCBI Taxonomy" id="126998"/>
    <lineage>
        <taxon>Eukaryota</taxon>
        <taxon>Fungi</taxon>
        <taxon>Dikarya</taxon>
        <taxon>Ascomycota</taxon>
        <taxon>Pezizomycotina</taxon>
        <taxon>Eurotiomycetes</taxon>
        <taxon>Eurotiomycetidae</taxon>
        <taxon>Eurotiales</taxon>
        <taxon>Aspergillaceae</taxon>
        <taxon>Penicillium</taxon>
    </lineage>
</organism>
<accession>A0A9W9GT66</accession>
<dbReference type="RefSeq" id="XP_056519989.1">
    <property type="nucleotide sequence ID" value="XM_056666393.1"/>
</dbReference>
<gene>
    <name evidence="1" type="ORF">N7515_005649</name>
</gene>
<comment type="caution">
    <text evidence="1">The sequence shown here is derived from an EMBL/GenBank/DDBJ whole genome shotgun (WGS) entry which is preliminary data.</text>
</comment>